<protein>
    <submittedName>
        <fullName evidence="7">Unannotated protein</fullName>
    </submittedName>
</protein>
<feature type="transmembrane region" description="Helical" evidence="5">
    <location>
        <begin position="77"/>
        <end position="97"/>
    </location>
</feature>
<feature type="transmembrane region" description="Helical" evidence="5">
    <location>
        <begin position="46"/>
        <end position="65"/>
    </location>
</feature>
<keyword evidence="2 5" id="KW-0812">Transmembrane</keyword>
<proteinExistence type="predicted"/>
<keyword evidence="4 5" id="KW-0472">Membrane</keyword>
<evidence type="ECO:0000256" key="5">
    <source>
        <dbReference type="SAM" id="Phobius"/>
    </source>
</evidence>
<dbReference type="InterPro" id="IPR051598">
    <property type="entry name" value="TSUP/Inactive_protease-like"/>
</dbReference>
<evidence type="ECO:0000313" key="7">
    <source>
        <dbReference type="EMBL" id="CAB4673120.1"/>
    </source>
</evidence>
<comment type="subcellular location">
    <subcellularLocation>
        <location evidence="1">Membrane</location>
        <topology evidence="1">Multi-pass membrane protein</topology>
    </subcellularLocation>
</comment>
<organism evidence="7">
    <name type="scientific">freshwater metagenome</name>
    <dbReference type="NCBI Taxonomy" id="449393"/>
    <lineage>
        <taxon>unclassified sequences</taxon>
        <taxon>metagenomes</taxon>
        <taxon>ecological metagenomes</taxon>
    </lineage>
</organism>
<evidence type="ECO:0000256" key="3">
    <source>
        <dbReference type="ARBA" id="ARBA00022989"/>
    </source>
</evidence>
<dbReference type="EMBL" id="CAEZUF010000057">
    <property type="protein sequence ID" value="CAB4593201.1"/>
    <property type="molecule type" value="Genomic_DNA"/>
</dbReference>
<dbReference type="AlphaFoldDB" id="A0A6J6MFZ3"/>
<feature type="transmembrane region" description="Helical" evidence="5">
    <location>
        <begin position="103"/>
        <end position="121"/>
    </location>
</feature>
<accession>A0A6J6MFZ3</accession>
<dbReference type="InterPro" id="IPR002781">
    <property type="entry name" value="TM_pro_TauE-like"/>
</dbReference>
<dbReference type="EMBL" id="CAEZWY010000067">
    <property type="protein sequence ID" value="CAB4673120.1"/>
    <property type="molecule type" value="Genomic_DNA"/>
</dbReference>
<evidence type="ECO:0000256" key="1">
    <source>
        <dbReference type="ARBA" id="ARBA00004141"/>
    </source>
</evidence>
<feature type="transmembrane region" description="Helical" evidence="5">
    <location>
        <begin position="7"/>
        <end position="40"/>
    </location>
</feature>
<dbReference type="PANTHER" id="PTHR43701">
    <property type="entry name" value="MEMBRANE TRANSPORTER PROTEIN MJ0441-RELATED"/>
    <property type="match status" value="1"/>
</dbReference>
<keyword evidence="3 5" id="KW-1133">Transmembrane helix</keyword>
<evidence type="ECO:0000256" key="4">
    <source>
        <dbReference type="ARBA" id="ARBA00023136"/>
    </source>
</evidence>
<name>A0A6J6MFZ3_9ZZZZ</name>
<reference evidence="7" key="1">
    <citation type="submission" date="2020-05" db="EMBL/GenBank/DDBJ databases">
        <authorList>
            <person name="Chiriac C."/>
            <person name="Salcher M."/>
            <person name="Ghai R."/>
            <person name="Kavagutti S V."/>
        </authorList>
    </citation>
    <scope>NUCLEOTIDE SEQUENCE</scope>
</reference>
<gene>
    <name evidence="6" type="ORF">UFOPK1791_00682</name>
    <name evidence="7" type="ORF">UFOPK2312_00682</name>
</gene>
<sequence length="122" mass="12597">MPDLMVMLTALLIGGTAGIASGLFGIGGGIIIVPMLIFFLKFSSSKAIGTSLTSMLLPVGILAVMKYYKAGDVDLKVGLAIAAGIFVTAFFGAKLGLSLGNVWVTRGFGILLLLVSLKLIFS</sequence>
<dbReference type="Pfam" id="PF01925">
    <property type="entry name" value="TauE"/>
    <property type="match status" value="1"/>
</dbReference>
<dbReference type="GO" id="GO:0016020">
    <property type="term" value="C:membrane"/>
    <property type="evidence" value="ECO:0007669"/>
    <property type="project" value="UniProtKB-SubCell"/>
</dbReference>
<evidence type="ECO:0000256" key="2">
    <source>
        <dbReference type="ARBA" id="ARBA00022692"/>
    </source>
</evidence>
<dbReference type="PANTHER" id="PTHR43701:SF2">
    <property type="entry name" value="MEMBRANE TRANSPORTER PROTEIN YJNA-RELATED"/>
    <property type="match status" value="1"/>
</dbReference>
<evidence type="ECO:0000313" key="6">
    <source>
        <dbReference type="EMBL" id="CAB4593201.1"/>
    </source>
</evidence>